<name>A0A392S1Q2_9FABA</name>
<feature type="region of interest" description="Disordered" evidence="1">
    <location>
        <begin position="21"/>
        <end position="43"/>
    </location>
</feature>
<organism evidence="2 3">
    <name type="scientific">Trifolium medium</name>
    <dbReference type="NCBI Taxonomy" id="97028"/>
    <lineage>
        <taxon>Eukaryota</taxon>
        <taxon>Viridiplantae</taxon>
        <taxon>Streptophyta</taxon>
        <taxon>Embryophyta</taxon>
        <taxon>Tracheophyta</taxon>
        <taxon>Spermatophyta</taxon>
        <taxon>Magnoliopsida</taxon>
        <taxon>eudicotyledons</taxon>
        <taxon>Gunneridae</taxon>
        <taxon>Pentapetalae</taxon>
        <taxon>rosids</taxon>
        <taxon>fabids</taxon>
        <taxon>Fabales</taxon>
        <taxon>Fabaceae</taxon>
        <taxon>Papilionoideae</taxon>
        <taxon>50 kb inversion clade</taxon>
        <taxon>NPAAA clade</taxon>
        <taxon>Hologalegina</taxon>
        <taxon>IRL clade</taxon>
        <taxon>Trifolieae</taxon>
        <taxon>Trifolium</taxon>
    </lineage>
</organism>
<evidence type="ECO:0000313" key="3">
    <source>
        <dbReference type="Proteomes" id="UP000265520"/>
    </source>
</evidence>
<evidence type="ECO:0000313" key="2">
    <source>
        <dbReference type="EMBL" id="MCI42317.1"/>
    </source>
</evidence>
<dbReference type="Proteomes" id="UP000265520">
    <property type="component" value="Unassembled WGS sequence"/>
</dbReference>
<protein>
    <submittedName>
        <fullName evidence="2">Uncharacterized protein</fullName>
    </submittedName>
</protein>
<keyword evidence="3" id="KW-1185">Reference proteome</keyword>
<sequence length="72" mass="8782">MEAISTDDEIKVWGDKIASNHEDEKEEEISVRRSTKMDPQRTYNNGARQRIWTRRGFMEKRLWQSMLPKRKW</sequence>
<reference evidence="2 3" key="1">
    <citation type="journal article" date="2018" name="Front. Plant Sci.">
        <title>Red Clover (Trifolium pratense) and Zigzag Clover (T. medium) - A Picture of Genomic Similarities and Differences.</title>
        <authorList>
            <person name="Dluhosova J."/>
            <person name="Istvanek J."/>
            <person name="Nedelnik J."/>
            <person name="Repkova J."/>
        </authorList>
    </citation>
    <scope>NUCLEOTIDE SEQUENCE [LARGE SCALE GENOMIC DNA]</scope>
    <source>
        <strain evidence="3">cv. 10/8</strain>
        <tissue evidence="2">Leaf</tissue>
    </source>
</reference>
<accession>A0A392S1Q2</accession>
<feature type="compositionally biased region" description="Basic and acidic residues" evidence="1">
    <location>
        <begin position="21"/>
        <end position="39"/>
    </location>
</feature>
<comment type="caution">
    <text evidence="2">The sequence shown here is derived from an EMBL/GenBank/DDBJ whole genome shotgun (WGS) entry which is preliminary data.</text>
</comment>
<proteinExistence type="predicted"/>
<feature type="non-terminal residue" evidence="2">
    <location>
        <position position="72"/>
    </location>
</feature>
<dbReference type="EMBL" id="LXQA010302997">
    <property type="protein sequence ID" value="MCI42317.1"/>
    <property type="molecule type" value="Genomic_DNA"/>
</dbReference>
<evidence type="ECO:0000256" key="1">
    <source>
        <dbReference type="SAM" id="MobiDB-lite"/>
    </source>
</evidence>
<dbReference type="AlphaFoldDB" id="A0A392S1Q2"/>